<dbReference type="PANTHER" id="PTHR30363">
    <property type="entry name" value="HTH-TYPE TRANSCRIPTIONAL REGULATOR SRLR-RELATED"/>
    <property type="match status" value="1"/>
</dbReference>
<evidence type="ECO:0000256" key="4">
    <source>
        <dbReference type="SAM" id="MobiDB-lite"/>
    </source>
</evidence>
<accession>A0ABM8FZ61</accession>
<dbReference type="Pfam" id="PF00455">
    <property type="entry name" value="DeoRC"/>
    <property type="match status" value="1"/>
</dbReference>
<name>A0ABM8FZ61_9CELL</name>
<reference evidence="7" key="1">
    <citation type="journal article" date="2019" name="Int. J. Syst. Evol. Microbiol.">
        <title>The Global Catalogue of Microorganisms (GCM) 10K type strain sequencing project: providing services to taxonomists for standard genome sequencing and annotation.</title>
        <authorList>
            <consortium name="The Broad Institute Genomics Platform"/>
            <consortium name="The Broad Institute Genome Sequencing Center for Infectious Disease"/>
            <person name="Wu L."/>
            <person name="Ma J."/>
        </authorList>
    </citation>
    <scope>NUCLEOTIDE SEQUENCE [LARGE SCALE GENOMIC DNA]</scope>
    <source>
        <strain evidence="7">NBRC 108565</strain>
    </source>
</reference>
<keyword evidence="2" id="KW-0238">DNA-binding</keyword>
<dbReference type="InterPro" id="IPR018356">
    <property type="entry name" value="Tscrpt_reg_HTH_DeoR_CS"/>
</dbReference>
<keyword evidence="1" id="KW-0805">Transcription regulation</keyword>
<dbReference type="InterPro" id="IPR036388">
    <property type="entry name" value="WH-like_DNA-bd_sf"/>
</dbReference>
<dbReference type="InterPro" id="IPR037171">
    <property type="entry name" value="NagB/RpiA_transferase-like"/>
</dbReference>
<feature type="domain" description="HTH deoR-type" evidence="5">
    <location>
        <begin position="3"/>
        <end position="58"/>
    </location>
</feature>
<keyword evidence="7" id="KW-1185">Reference proteome</keyword>
<evidence type="ECO:0000256" key="1">
    <source>
        <dbReference type="ARBA" id="ARBA00023015"/>
    </source>
</evidence>
<dbReference type="Pfam" id="PF08220">
    <property type="entry name" value="HTH_DeoR"/>
    <property type="match status" value="1"/>
</dbReference>
<evidence type="ECO:0000256" key="3">
    <source>
        <dbReference type="ARBA" id="ARBA00023163"/>
    </source>
</evidence>
<dbReference type="PANTHER" id="PTHR30363:SF44">
    <property type="entry name" value="AGA OPERON TRANSCRIPTIONAL REPRESSOR-RELATED"/>
    <property type="match status" value="1"/>
</dbReference>
<dbReference type="EMBL" id="AP027729">
    <property type="protein sequence ID" value="BDZ41042.1"/>
    <property type="molecule type" value="Genomic_DNA"/>
</dbReference>
<sequence>MLASQRHERLLAEIRRSGAVRIADAAATLDVSDMTVRRDLADLAERGLVEKVHGGAVLPHATVHEPGYSAKSTQSTAEKEAIADAAIALVSPGTAIALSAGTTTATLALRIAADPQLRPLTVVTNSLPVAEILHGAGDRALETILTGVPGRRPTPWSVPSPNGRCPPCASTWPSSARTG</sequence>
<evidence type="ECO:0000256" key="2">
    <source>
        <dbReference type="ARBA" id="ARBA00023125"/>
    </source>
</evidence>
<dbReference type="PRINTS" id="PR00037">
    <property type="entry name" value="HTHLACR"/>
</dbReference>
<evidence type="ECO:0000259" key="5">
    <source>
        <dbReference type="PROSITE" id="PS51000"/>
    </source>
</evidence>
<dbReference type="InterPro" id="IPR050313">
    <property type="entry name" value="Carb_Metab_HTH_regulators"/>
</dbReference>
<dbReference type="PROSITE" id="PS00894">
    <property type="entry name" value="HTH_DEOR_1"/>
    <property type="match status" value="1"/>
</dbReference>
<dbReference type="Gene3D" id="1.10.10.10">
    <property type="entry name" value="Winged helix-like DNA-binding domain superfamily/Winged helix DNA-binding domain"/>
    <property type="match status" value="1"/>
</dbReference>
<dbReference type="RefSeq" id="WP_286218313.1">
    <property type="nucleotide sequence ID" value="NZ_AP027729.1"/>
</dbReference>
<dbReference type="SUPFAM" id="SSF100950">
    <property type="entry name" value="NagB/RpiA/CoA transferase-like"/>
    <property type="match status" value="1"/>
</dbReference>
<protein>
    <recommendedName>
        <fullName evidence="5">HTH deoR-type domain-containing protein</fullName>
    </recommendedName>
</protein>
<organism evidence="6 7">
    <name type="scientific">Paraoerskovia sediminicola</name>
    <dbReference type="NCBI Taxonomy" id="1138587"/>
    <lineage>
        <taxon>Bacteria</taxon>
        <taxon>Bacillati</taxon>
        <taxon>Actinomycetota</taxon>
        <taxon>Actinomycetes</taxon>
        <taxon>Micrococcales</taxon>
        <taxon>Cellulomonadaceae</taxon>
        <taxon>Paraoerskovia</taxon>
    </lineage>
</organism>
<dbReference type="Proteomes" id="UP001321475">
    <property type="component" value="Chromosome"/>
</dbReference>
<dbReference type="InterPro" id="IPR001034">
    <property type="entry name" value="DeoR_HTH"/>
</dbReference>
<dbReference type="SMART" id="SM00420">
    <property type="entry name" value="HTH_DEOR"/>
    <property type="match status" value="1"/>
</dbReference>
<gene>
    <name evidence="6" type="ORF">GCM10025865_03410</name>
</gene>
<dbReference type="SUPFAM" id="SSF46785">
    <property type="entry name" value="Winged helix' DNA-binding domain"/>
    <property type="match status" value="1"/>
</dbReference>
<dbReference type="PROSITE" id="PS51000">
    <property type="entry name" value="HTH_DEOR_2"/>
    <property type="match status" value="1"/>
</dbReference>
<feature type="region of interest" description="Disordered" evidence="4">
    <location>
        <begin position="150"/>
        <end position="179"/>
    </location>
</feature>
<keyword evidence="3" id="KW-0804">Transcription</keyword>
<dbReference type="InterPro" id="IPR036390">
    <property type="entry name" value="WH_DNA-bd_sf"/>
</dbReference>
<evidence type="ECO:0000313" key="6">
    <source>
        <dbReference type="EMBL" id="BDZ41042.1"/>
    </source>
</evidence>
<dbReference type="InterPro" id="IPR014036">
    <property type="entry name" value="DeoR-like_C"/>
</dbReference>
<evidence type="ECO:0000313" key="7">
    <source>
        <dbReference type="Proteomes" id="UP001321475"/>
    </source>
</evidence>
<proteinExistence type="predicted"/>